<evidence type="ECO:0000313" key="2">
    <source>
        <dbReference type="EMBL" id="KAJ7082873.1"/>
    </source>
</evidence>
<evidence type="ECO:0000256" key="1">
    <source>
        <dbReference type="SAM" id="MobiDB-lite"/>
    </source>
</evidence>
<accession>A0AAD6TXB5</accession>
<feature type="region of interest" description="Disordered" evidence="1">
    <location>
        <begin position="221"/>
        <end position="285"/>
    </location>
</feature>
<feature type="compositionally biased region" description="Basic and acidic residues" evidence="1">
    <location>
        <begin position="221"/>
        <end position="261"/>
    </location>
</feature>
<reference evidence="2" key="1">
    <citation type="submission" date="2023-03" db="EMBL/GenBank/DDBJ databases">
        <title>Massive genome expansion in bonnet fungi (Mycena s.s.) driven by repeated elements and novel gene families across ecological guilds.</title>
        <authorList>
            <consortium name="Lawrence Berkeley National Laboratory"/>
            <person name="Harder C.B."/>
            <person name="Miyauchi S."/>
            <person name="Viragh M."/>
            <person name="Kuo A."/>
            <person name="Thoen E."/>
            <person name="Andreopoulos B."/>
            <person name="Lu D."/>
            <person name="Skrede I."/>
            <person name="Drula E."/>
            <person name="Henrissat B."/>
            <person name="Morin E."/>
            <person name="Kohler A."/>
            <person name="Barry K."/>
            <person name="LaButti K."/>
            <person name="Morin E."/>
            <person name="Salamov A."/>
            <person name="Lipzen A."/>
            <person name="Mereny Z."/>
            <person name="Hegedus B."/>
            <person name="Baldrian P."/>
            <person name="Stursova M."/>
            <person name="Weitz H."/>
            <person name="Taylor A."/>
            <person name="Grigoriev I.V."/>
            <person name="Nagy L.G."/>
            <person name="Martin F."/>
            <person name="Kauserud H."/>
        </authorList>
    </citation>
    <scope>NUCLEOTIDE SEQUENCE</scope>
    <source>
        <strain evidence="2">CBHHK173m</strain>
    </source>
</reference>
<comment type="caution">
    <text evidence="2">The sequence shown here is derived from an EMBL/GenBank/DDBJ whole genome shotgun (WGS) entry which is preliminary data.</text>
</comment>
<dbReference type="Proteomes" id="UP001222325">
    <property type="component" value="Unassembled WGS sequence"/>
</dbReference>
<protein>
    <submittedName>
        <fullName evidence="2">Uncharacterized protein</fullName>
    </submittedName>
</protein>
<sequence>MRDLADEALAQAKAAYDQAEAVLATFVVKPVPVLDLQKRLDLVAQTVALDDTDTSKVGQGQRIGLDEGSHKEINTPLALEEKDEQMGDPIPSSRPVSPPKDFDMVDIKQEEITSPMPGTIRTKELGEVIEIIDSDDGMDIVPGPQQLKLVVEGLDELNKGMDKVIPEGDDEGMNLDDDDFIATKLKQKKKKPAGLEDPSLKDLTKQAIEAAITLSAQKHAEVHQALEKMRSKNEKAKGKNKGKGKEKSVPKQSDDEKSEPEAKEDEESHDAMVRWTDSADDDDKERLREKGEKALHAFISNGTNIPFDLRRLMKLVPEFLPRCASISREVTLHILTNRAKKNPCVFHTLKTSGRKAVSDGNGKFVVNGVPYGKGTAEGNFSKGALSCGCHIDEALLDFMLYKLAEARSYHPSLTAVEDLGGDPFHPRPRTFLSQVFLQTGLTVNDLFVGEDNVFAALPHTLFLLDRVVQKINLFLPEGEQKVVVSRV</sequence>
<proteinExistence type="predicted"/>
<feature type="region of interest" description="Disordered" evidence="1">
    <location>
        <begin position="82"/>
        <end position="101"/>
    </location>
</feature>
<gene>
    <name evidence="2" type="ORF">B0H15DRAFT_952256</name>
</gene>
<dbReference type="AlphaFoldDB" id="A0AAD6TXB5"/>
<dbReference type="EMBL" id="JARJCN010000043">
    <property type="protein sequence ID" value="KAJ7082873.1"/>
    <property type="molecule type" value="Genomic_DNA"/>
</dbReference>
<organism evidence="2 3">
    <name type="scientific">Mycena belliarum</name>
    <dbReference type="NCBI Taxonomy" id="1033014"/>
    <lineage>
        <taxon>Eukaryota</taxon>
        <taxon>Fungi</taxon>
        <taxon>Dikarya</taxon>
        <taxon>Basidiomycota</taxon>
        <taxon>Agaricomycotina</taxon>
        <taxon>Agaricomycetes</taxon>
        <taxon>Agaricomycetidae</taxon>
        <taxon>Agaricales</taxon>
        <taxon>Marasmiineae</taxon>
        <taxon>Mycenaceae</taxon>
        <taxon>Mycena</taxon>
    </lineage>
</organism>
<name>A0AAD6TXB5_9AGAR</name>
<keyword evidence="3" id="KW-1185">Reference proteome</keyword>
<evidence type="ECO:0000313" key="3">
    <source>
        <dbReference type="Proteomes" id="UP001222325"/>
    </source>
</evidence>